<keyword evidence="4" id="KW-1185">Reference proteome</keyword>
<comment type="caution">
    <text evidence="3">The sequence shown here is derived from an EMBL/GenBank/DDBJ whole genome shotgun (WGS) entry which is preliminary data.</text>
</comment>
<proteinExistence type="inferred from homology"/>
<dbReference type="InterPro" id="IPR010310">
    <property type="entry name" value="T7SS_ESAT-6-like"/>
</dbReference>
<protein>
    <recommendedName>
        <fullName evidence="1">ESAT-6-like protein</fullName>
    </recommendedName>
</protein>
<comment type="similarity">
    <text evidence="1">Belongs to the WXG100 family.</text>
</comment>
<sequence length="98" mass="10918">MGSGLINYDYASISDGVNHMRKINSNIRDQVGNLRKQVQELLGDFTGASAQGYDTCSQKIAQDLTKSNEQLDTLAGKVHTGSNNMNDRDRSQSRRFQH</sequence>
<dbReference type="AlphaFoldDB" id="A0A7C9VZH8"/>
<evidence type="ECO:0000313" key="3">
    <source>
        <dbReference type="EMBL" id="NGY65975.1"/>
    </source>
</evidence>
<dbReference type="Gene3D" id="1.10.287.1060">
    <property type="entry name" value="ESAT-6-like"/>
    <property type="match status" value="1"/>
</dbReference>
<dbReference type="Proteomes" id="UP000481360">
    <property type="component" value="Unassembled WGS sequence"/>
</dbReference>
<organism evidence="3 4">
    <name type="scientific">Lentzea alba</name>
    <dbReference type="NCBI Taxonomy" id="2714351"/>
    <lineage>
        <taxon>Bacteria</taxon>
        <taxon>Bacillati</taxon>
        <taxon>Actinomycetota</taxon>
        <taxon>Actinomycetes</taxon>
        <taxon>Pseudonocardiales</taxon>
        <taxon>Pseudonocardiaceae</taxon>
        <taxon>Lentzea</taxon>
    </lineage>
</organism>
<dbReference type="SUPFAM" id="SSF140453">
    <property type="entry name" value="EsxAB dimer-like"/>
    <property type="match status" value="1"/>
</dbReference>
<feature type="region of interest" description="Disordered" evidence="2">
    <location>
        <begin position="75"/>
        <end position="98"/>
    </location>
</feature>
<dbReference type="EMBL" id="JAAMPJ010000019">
    <property type="protein sequence ID" value="NGY65975.1"/>
    <property type="molecule type" value="Genomic_DNA"/>
</dbReference>
<gene>
    <name evidence="3" type="ORF">G7043_44525</name>
</gene>
<dbReference type="InterPro" id="IPR036689">
    <property type="entry name" value="ESAT-6-like_sf"/>
</dbReference>
<name>A0A7C9VZH8_9PSEU</name>
<reference evidence="3 4" key="1">
    <citation type="submission" date="2020-03" db="EMBL/GenBank/DDBJ databases">
        <title>Isolation and identification of active actinomycetes.</title>
        <authorList>
            <person name="Sun X."/>
        </authorList>
    </citation>
    <scope>NUCLEOTIDE SEQUENCE [LARGE SCALE GENOMIC DNA]</scope>
    <source>
        <strain evidence="3 4">NEAU-D13</strain>
    </source>
</reference>
<dbReference type="RefSeq" id="WP_166055262.1">
    <property type="nucleotide sequence ID" value="NZ_JAAMPJ010000019.1"/>
</dbReference>
<evidence type="ECO:0000313" key="4">
    <source>
        <dbReference type="Proteomes" id="UP000481360"/>
    </source>
</evidence>
<evidence type="ECO:0000256" key="1">
    <source>
        <dbReference type="RuleBase" id="RU362001"/>
    </source>
</evidence>
<dbReference type="Pfam" id="PF06013">
    <property type="entry name" value="WXG100"/>
    <property type="match status" value="1"/>
</dbReference>
<accession>A0A7C9VZH8</accession>
<dbReference type="NCBIfam" id="TIGR03930">
    <property type="entry name" value="WXG100_ESAT6"/>
    <property type="match status" value="1"/>
</dbReference>
<evidence type="ECO:0000256" key="2">
    <source>
        <dbReference type="SAM" id="MobiDB-lite"/>
    </source>
</evidence>